<dbReference type="AlphaFoldDB" id="A0AA39S5E6"/>
<gene>
    <name evidence="1" type="ORF">LWI29_034539</name>
</gene>
<keyword evidence="2" id="KW-1185">Reference proteome</keyword>
<evidence type="ECO:0000313" key="2">
    <source>
        <dbReference type="Proteomes" id="UP001168877"/>
    </source>
</evidence>
<accession>A0AA39S5E6</accession>
<name>A0AA39S5E6_ACESA</name>
<evidence type="ECO:0000313" key="1">
    <source>
        <dbReference type="EMBL" id="KAK0585828.1"/>
    </source>
</evidence>
<reference evidence="1" key="2">
    <citation type="submission" date="2023-06" db="EMBL/GenBank/DDBJ databases">
        <authorList>
            <person name="Swenson N.G."/>
            <person name="Wegrzyn J.L."/>
            <person name="Mcevoy S.L."/>
        </authorList>
    </citation>
    <scope>NUCLEOTIDE SEQUENCE</scope>
    <source>
        <strain evidence="1">NS2018</strain>
        <tissue evidence="1">Leaf</tissue>
    </source>
</reference>
<sequence length="97" mass="10474">MYTKSTFSCPNRVYHYIQTAIARWPYLDKPKNYDFGSATKVEAEAEGLPLYSNSNSQVAIFGQAKNDDFGLATEVQVEASAEAAVATMEVAAAAIAS</sequence>
<dbReference type="EMBL" id="JAUESC010000383">
    <property type="protein sequence ID" value="KAK0585828.1"/>
    <property type="molecule type" value="Genomic_DNA"/>
</dbReference>
<reference evidence="1" key="1">
    <citation type="journal article" date="2022" name="Plant J.">
        <title>Strategies of tolerance reflected in two North American maple genomes.</title>
        <authorList>
            <person name="McEvoy S.L."/>
            <person name="Sezen U.U."/>
            <person name="Trouern-Trend A."/>
            <person name="McMahon S.M."/>
            <person name="Schaberg P.G."/>
            <person name="Yang J."/>
            <person name="Wegrzyn J.L."/>
            <person name="Swenson N.G."/>
        </authorList>
    </citation>
    <scope>NUCLEOTIDE SEQUENCE</scope>
    <source>
        <strain evidence="1">NS2018</strain>
    </source>
</reference>
<proteinExistence type="predicted"/>
<organism evidence="1 2">
    <name type="scientific">Acer saccharum</name>
    <name type="common">Sugar maple</name>
    <dbReference type="NCBI Taxonomy" id="4024"/>
    <lineage>
        <taxon>Eukaryota</taxon>
        <taxon>Viridiplantae</taxon>
        <taxon>Streptophyta</taxon>
        <taxon>Embryophyta</taxon>
        <taxon>Tracheophyta</taxon>
        <taxon>Spermatophyta</taxon>
        <taxon>Magnoliopsida</taxon>
        <taxon>eudicotyledons</taxon>
        <taxon>Gunneridae</taxon>
        <taxon>Pentapetalae</taxon>
        <taxon>rosids</taxon>
        <taxon>malvids</taxon>
        <taxon>Sapindales</taxon>
        <taxon>Sapindaceae</taxon>
        <taxon>Hippocastanoideae</taxon>
        <taxon>Acereae</taxon>
        <taxon>Acer</taxon>
    </lineage>
</organism>
<dbReference type="Proteomes" id="UP001168877">
    <property type="component" value="Unassembled WGS sequence"/>
</dbReference>
<protein>
    <submittedName>
        <fullName evidence="1">Uncharacterized protein</fullName>
    </submittedName>
</protein>
<comment type="caution">
    <text evidence="1">The sequence shown here is derived from an EMBL/GenBank/DDBJ whole genome shotgun (WGS) entry which is preliminary data.</text>
</comment>